<dbReference type="InterPro" id="IPR006563">
    <property type="entry name" value="POX_dom"/>
</dbReference>
<evidence type="ECO:0000256" key="3">
    <source>
        <dbReference type="ARBA" id="ARBA00023015"/>
    </source>
</evidence>
<name>A0A6J1HKC9_CUCMO</name>
<evidence type="ECO:0000256" key="1">
    <source>
        <dbReference type="ARBA" id="ARBA00004123"/>
    </source>
</evidence>
<reference evidence="11" key="1">
    <citation type="submission" date="2025-08" db="UniProtKB">
        <authorList>
            <consortium name="RefSeq"/>
        </authorList>
    </citation>
    <scope>IDENTIFICATION</scope>
    <source>
        <tissue evidence="11">Young leaves</tissue>
    </source>
</reference>
<dbReference type="GO" id="GO:0003677">
    <property type="term" value="F:DNA binding"/>
    <property type="evidence" value="ECO:0007669"/>
    <property type="project" value="UniProtKB-UniRule"/>
</dbReference>
<evidence type="ECO:0000256" key="5">
    <source>
        <dbReference type="ARBA" id="ARBA00023155"/>
    </source>
</evidence>
<comment type="similarity">
    <text evidence="2">Belongs to the TALE/BELL homeobox family.</text>
</comment>
<dbReference type="AlphaFoldDB" id="A0A6J1HKC9"/>
<keyword evidence="4 8" id="KW-0238">DNA-binding</keyword>
<dbReference type="Pfam" id="PF05920">
    <property type="entry name" value="Homeobox_KN"/>
    <property type="match status" value="1"/>
</dbReference>
<sequence length="570" mass="63719">MEHSYGFEHVAQQSRRDKLRVSRNSDELLSFQNSGHSGLDLDLVRIQNLNKNSILPSVMINFSRDSDIMLSQELVGDASLGSVSNYWKTSDWEMNCGNNCLGGEMLNDSTVYTLQDVVNQTAAREGRGNEPNVLPYDTTGFVSDSNPQRLALSLSSNTQFQESEESKTVKSETIGNKNYGKSLQNMMGVSVNPYRNTGPLGPFTGYATILKSSKFLKPAQLLLDEFCSSNAHKFVQPCEASPALNADDETNISGVGSIFSESHQPEYQQKKAKLLYMLDEVCRRYKQYHQQMQMVVSAFESVAGLSSATPYISLALKTVSRHFQSLKNAISEQLKYLRKVVGENSSSISAGTSGRKYIEQSFQKQKTGIVNIGFLESQNVWRPQRGLPERAVAILRAWLFEHFLHPYPTDTDKHMLATQTGLSRNQVSNWFINARVRVWKPMVEEIHMLETKGMAEMNTKGQVTIENTPGWTSSEQQPLKSHGVVNEIITSQWDQGKPSKLDNGVQSNTEGELMGFVPYRASTVDVGGAGAVSLTLGLRHRVESAHHQQQQQDEQLLRHYGSEMIHDFVG</sequence>
<dbReference type="InterPro" id="IPR050224">
    <property type="entry name" value="TALE_homeobox"/>
</dbReference>
<dbReference type="SUPFAM" id="SSF46689">
    <property type="entry name" value="Homeodomain-like"/>
    <property type="match status" value="1"/>
</dbReference>
<dbReference type="SMR" id="A0A6J1HKC9"/>
<dbReference type="Gene3D" id="1.10.10.60">
    <property type="entry name" value="Homeodomain-like"/>
    <property type="match status" value="1"/>
</dbReference>
<feature type="domain" description="Homeobox" evidence="9">
    <location>
        <begin position="378"/>
        <end position="441"/>
    </location>
</feature>
<dbReference type="PANTHER" id="PTHR11850">
    <property type="entry name" value="HOMEOBOX PROTEIN TRANSCRIPTION FACTORS"/>
    <property type="match status" value="1"/>
</dbReference>
<evidence type="ECO:0000256" key="6">
    <source>
        <dbReference type="ARBA" id="ARBA00023163"/>
    </source>
</evidence>
<gene>
    <name evidence="11" type="primary">LOC111464896</name>
</gene>
<dbReference type="FunFam" id="1.10.10.60:FF:000117">
    <property type="entry name" value="BEL1-like homeodomain protein 9"/>
    <property type="match status" value="1"/>
</dbReference>
<dbReference type="SMART" id="SM00574">
    <property type="entry name" value="POX"/>
    <property type="match status" value="1"/>
</dbReference>
<evidence type="ECO:0000313" key="11">
    <source>
        <dbReference type="RefSeq" id="XP_022964946.1"/>
    </source>
</evidence>
<keyword evidence="6" id="KW-0804">Transcription</keyword>
<evidence type="ECO:0000313" key="10">
    <source>
        <dbReference type="Proteomes" id="UP000504609"/>
    </source>
</evidence>
<dbReference type="GeneID" id="111464896"/>
<dbReference type="GO" id="GO:0005634">
    <property type="term" value="C:nucleus"/>
    <property type="evidence" value="ECO:0007669"/>
    <property type="project" value="UniProtKB-SubCell"/>
</dbReference>
<keyword evidence="7 8" id="KW-0539">Nucleus</keyword>
<proteinExistence type="inferred from homology"/>
<feature type="DNA-binding region" description="Homeobox" evidence="8">
    <location>
        <begin position="380"/>
        <end position="442"/>
    </location>
</feature>
<organism evidence="10 11">
    <name type="scientific">Cucurbita moschata</name>
    <name type="common">Winter crookneck squash</name>
    <name type="synonym">Cucurbita pepo var. moschata</name>
    <dbReference type="NCBI Taxonomy" id="3662"/>
    <lineage>
        <taxon>Eukaryota</taxon>
        <taxon>Viridiplantae</taxon>
        <taxon>Streptophyta</taxon>
        <taxon>Embryophyta</taxon>
        <taxon>Tracheophyta</taxon>
        <taxon>Spermatophyta</taxon>
        <taxon>Magnoliopsida</taxon>
        <taxon>eudicotyledons</taxon>
        <taxon>Gunneridae</taxon>
        <taxon>Pentapetalae</taxon>
        <taxon>rosids</taxon>
        <taxon>fabids</taxon>
        <taxon>Cucurbitales</taxon>
        <taxon>Cucurbitaceae</taxon>
        <taxon>Cucurbiteae</taxon>
        <taxon>Cucurbita</taxon>
    </lineage>
</organism>
<keyword evidence="3" id="KW-0805">Transcription regulation</keyword>
<dbReference type="PROSITE" id="PS50071">
    <property type="entry name" value="HOMEOBOX_2"/>
    <property type="match status" value="1"/>
</dbReference>
<evidence type="ECO:0000256" key="7">
    <source>
        <dbReference type="ARBA" id="ARBA00023242"/>
    </source>
</evidence>
<evidence type="ECO:0000256" key="8">
    <source>
        <dbReference type="PROSITE-ProRule" id="PRU00108"/>
    </source>
</evidence>
<keyword evidence="10" id="KW-1185">Reference proteome</keyword>
<dbReference type="CDD" id="cd00086">
    <property type="entry name" value="homeodomain"/>
    <property type="match status" value="1"/>
</dbReference>
<dbReference type="GO" id="GO:0006355">
    <property type="term" value="P:regulation of DNA-templated transcription"/>
    <property type="evidence" value="ECO:0007669"/>
    <property type="project" value="InterPro"/>
</dbReference>
<dbReference type="KEGG" id="cmos:111464896"/>
<evidence type="ECO:0000256" key="2">
    <source>
        <dbReference type="ARBA" id="ARBA00006454"/>
    </source>
</evidence>
<dbReference type="RefSeq" id="XP_022964946.1">
    <property type="nucleotide sequence ID" value="XM_023109178.1"/>
</dbReference>
<evidence type="ECO:0000256" key="4">
    <source>
        <dbReference type="ARBA" id="ARBA00023125"/>
    </source>
</evidence>
<comment type="subcellular location">
    <subcellularLocation>
        <location evidence="1 8">Nucleus</location>
    </subcellularLocation>
</comment>
<protein>
    <submittedName>
        <fullName evidence="11">BEL1-like homeodomain protein 8</fullName>
    </submittedName>
</protein>
<evidence type="ECO:0000259" key="9">
    <source>
        <dbReference type="PROSITE" id="PS50071"/>
    </source>
</evidence>
<dbReference type="Pfam" id="PF07526">
    <property type="entry name" value="POX"/>
    <property type="match status" value="1"/>
</dbReference>
<keyword evidence="5 8" id="KW-0371">Homeobox</keyword>
<dbReference type="Proteomes" id="UP000504609">
    <property type="component" value="Unplaced"/>
</dbReference>
<dbReference type="SMART" id="SM00389">
    <property type="entry name" value="HOX"/>
    <property type="match status" value="1"/>
</dbReference>
<dbReference type="InterPro" id="IPR001356">
    <property type="entry name" value="HD"/>
</dbReference>
<dbReference type="InterPro" id="IPR009057">
    <property type="entry name" value="Homeodomain-like_sf"/>
</dbReference>
<accession>A0A6J1HKC9</accession>
<dbReference type="InterPro" id="IPR008422">
    <property type="entry name" value="KN_HD"/>
</dbReference>